<dbReference type="InterPro" id="IPR028150">
    <property type="entry name" value="Lustrin_cystein"/>
</dbReference>
<accession>A0A914WMN7</accession>
<organism evidence="3 4">
    <name type="scientific">Plectus sambesii</name>
    <dbReference type="NCBI Taxonomy" id="2011161"/>
    <lineage>
        <taxon>Eukaryota</taxon>
        <taxon>Metazoa</taxon>
        <taxon>Ecdysozoa</taxon>
        <taxon>Nematoda</taxon>
        <taxon>Chromadorea</taxon>
        <taxon>Plectida</taxon>
        <taxon>Plectina</taxon>
        <taxon>Plectoidea</taxon>
        <taxon>Plectidae</taxon>
        <taxon>Plectus</taxon>
    </lineage>
</organism>
<feature type="domain" description="EB" evidence="2">
    <location>
        <begin position="272"/>
        <end position="323"/>
    </location>
</feature>
<feature type="chain" id="PRO_5037502278" evidence="1">
    <location>
        <begin position="21"/>
        <end position="507"/>
    </location>
</feature>
<feature type="domain" description="EB" evidence="2">
    <location>
        <begin position="209"/>
        <end position="260"/>
    </location>
</feature>
<dbReference type="PANTHER" id="PTHR46339:SF14">
    <property type="entry name" value="BPTI_KUNITZ INHIBITOR DOMAIN-CONTAINING PROTEIN"/>
    <property type="match status" value="1"/>
</dbReference>
<evidence type="ECO:0000259" key="2">
    <source>
        <dbReference type="Pfam" id="PF01683"/>
    </source>
</evidence>
<reference evidence="4" key="1">
    <citation type="submission" date="2022-11" db="UniProtKB">
        <authorList>
            <consortium name="WormBaseParasite"/>
        </authorList>
    </citation>
    <scope>IDENTIFICATION</scope>
</reference>
<evidence type="ECO:0000256" key="1">
    <source>
        <dbReference type="SAM" id="SignalP"/>
    </source>
</evidence>
<dbReference type="InterPro" id="IPR006149">
    <property type="entry name" value="EB_dom"/>
</dbReference>
<evidence type="ECO:0000313" key="4">
    <source>
        <dbReference type="WBParaSite" id="PSAMB.scaffold448size50719.g6015.t1"/>
    </source>
</evidence>
<dbReference type="InterPro" id="IPR053014">
    <property type="entry name" value="Cuticle_assoc_divergent"/>
</dbReference>
<protein>
    <submittedName>
        <fullName evidence="4">EB domain-containing protein</fullName>
    </submittedName>
</protein>
<dbReference type="SMART" id="SM00289">
    <property type="entry name" value="WR1"/>
    <property type="match status" value="8"/>
</dbReference>
<dbReference type="Pfam" id="PF01683">
    <property type="entry name" value="EB"/>
    <property type="match status" value="3"/>
</dbReference>
<dbReference type="WBParaSite" id="PSAMB.scaffold448size50719.g6015.t1">
    <property type="protein sequence ID" value="PSAMB.scaffold448size50719.g6015.t1"/>
    <property type="gene ID" value="PSAMB.scaffold448size50719.g6015"/>
</dbReference>
<proteinExistence type="predicted"/>
<dbReference type="InterPro" id="IPR006150">
    <property type="entry name" value="Cys_repeat_1"/>
</dbReference>
<dbReference type="Proteomes" id="UP000887566">
    <property type="component" value="Unplaced"/>
</dbReference>
<feature type="domain" description="EB" evidence="2">
    <location>
        <begin position="333"/>
        <end position="384"/>
    </location>
</feature>
<keyword evidence="1" id="KW-0732">Signal</keyword>
<dbReference type="PANTHER" id="PTHR46339">
    <property type="entry name" value="PROTEIN CBG15282-RELATED"/>
    <property type="match status" value="1"/>
</dbReference>
<dbReference type="Pfam" id="PF14625">
    <property type="entry name" value="Lustrin_cystein"/>
    <property type="match status" value="3"/>
</dbReference>
<name>A0A914WMN7_9BILA</name>
<keyword evidence="3" id="KW-1185">Reference proteome</keyword>
<evidence type="ECO:0000313" key="3">
    <source>
        <dbReference type="Proteomes" id="UP000887566"/>
    </source>
</evidence>
<dbReference type="AlphaFoldDB" id="A0A914WMN7"/>
<feature type="signal peptide" evidence="1">
    <location>
        <begin position="1"/>
        <end position="20"/>
    </location>
</feature>
<sequence length="507" mass="52756">MMRPTVIIIAVATLLKMADAQVYCPDNTVPQMRSDGQGAMICNYPNQQDVCNSGYICKYNPNNSPSNFANVCCRAAAGEIVATAASCPNGLVAYTNPTTRQLVPCLAGNVGSCPQGATCEYVPANDSNLRYLCCYNGISVPTSNVDTSAGAVACPNNESPWEPSPGQYVPCLMNMAENCPSGSNCRSMQSNRLIYRTLCCRDPNAPAFCAANQIRNNGVCLPQVELDKYCQITTQCLGGSECILNQCRCPAGRVNSNGQCVVNDGTIAVVTCNSNQAFVNGRCMMLVPPGVACQDSKQCVGGSTCVSLVCTCPTGTTLADSACLPTANVQNACPTGQMQVRGQCYMPSQIDFTCSVNEQCLGGSTCTSGACRCATGLGNVNGICAPVTTVAPSNAATNARCATSTFVPMTPLTSCISTLCPTAYKCEYDSVNRQYICCGAGGINNAVPLATAAPAAATCTQSNTAMYANGSPLECKTLGTGTCPANNPYCVRSSTLGYNVCCRTNVG</sequence>